<feature type="compositionally biased region" description="Polar residues" evidence="1">
    <location>
        <begin position="50"/>
        <end position="59"/>
    </location>
</feature>
<sequence length="81" mass="9194">ILSEADKHRAQNLLEKLTRAIENRLTEQDLSSIHTNNSVVPAQHQKGDQLLSQRSSTSAHDPFTDRLPPKPRRRSSTLNKN</sequence>
<dbReference type="EMBL" id="CAJOBJ010211436">
    <property type="protein sequence ID" value="CAF5012145.1"/>
    <property type="molecule type" value="Genomic_DNA"/>
</dbReference>
<gene>
    <name evidence="3" type="ORF">GIL414_LOCUS57941</name>
    <name evidence="2" type="ORF">SMN809_LOCUS41429</name>
</gene>
<feature type="region of interest" description="Disordered" evidence="1">
    <location>
        <begin position="32"/>
        <end position="81"/>
    </location>
</feature>
<evidence type="ECO:0000313" key="4">
    <source>
        <dbReference type="Proteomes" id="UP000681720"/>
    </source>
</evidence>
<protein>
    <submittedName>
        <fullName evidence="3">Uncharacterized protein</fullName>
    </submittedName>
</protein>
<dbReference type="Proteomes" id="UP000681720">
    <property type="component" value="Unassembled WGS sequence"/>
</dbReference>
<dbReference type="Proteomes" id="UP000676336">
    <property type="component" value="Unassembled WGS sequence"/>
</dbReference>
<reference evidence="3" key="1">
    <citation type="submission" date="2021-02" db="EMBL/GenBank/DDBJ databases">
        <authorList>
            <person name="Nowell W R."/>
        </authorList>
    </citation>
    <scope>NUCLEOTIDE SEQUENCE</scope>
</reference>
<proteinExistence type="predicted"/>
<evidence type="ECO:0000256" key="1">
    <source>
        <dbReference type="SAM" id="MobiDB-lite"/>
    </source>
</evidence>
<evidence type="ECO:0000313" key="3">
    <source>
        <dbReference type="EMBL" id="CAF5012145.1"/>
    </source>
</evidence>
<feature type="non-terminal residue" evidence="3">
    <location>
        <position position="81"/>
    </location>
</feature>
<dbReference type="EMBL" id="CAJOBI010116967">
    <property type="protein sequence ID" value="CAF4659232.1"/>
    <property type="molecule type" value="Genomic_DNA"/>
</dbReference>
<name>A0A8S3DHE0_9BILA</name>
<accession>A0A8S3DHE0</accession>
<evidence type="ECO:0000313" key="2">
    <source>
        <dbReference type="EMBL" id="CAF4659232.1"/>
    </source>
</evidence>
<comment type="caution">
    <text evidence="3">The sequence shown here is derived from an EMBL/GenBank/DDBJ whole genome shotgun (WGS) entry which is preliminary data.</text>
</comment>
<organism evidence="3 4">
    <name type="scientific">Rotaria magnacalcarata</name>
    <dbReference type="NCBI Taxonomy" id="392030"/>
    <lineage>
        <taxon>Eukaryota</taxon>
        <taxon>Metazoa</taxon>
        <taxon>Spiralia</taxon>
        <taxon>Gnathifera</taxon>
        <taxon>Rotifera</taxon>
        <taxon>Eurotatoria</taxon>
        <taxon>Bdelloidea</taxon>
        <taxon>Philodinida</taxon>
        <taxon>Philodinidae</taxon>
        <taxon>Rotaria</taxon>
    </lineage>
</organism>
<dbReference type="AlphaFoldDB" id="A0A8S3DHE0"/>
<feature type="non-terminal residue" evidence="3">
    <location>
        <position position="1"/>
    </location>
</feature>